<organism evidence="1 2">
    <name type="scientific">Clostridium novyi (strain NT)</name>
    <dbReference type="NCBI Taxonomy" id="386415"/>
    <lineage>
        <taxon>Bacteria</taxon>
        <taxon>Bacillati</taxon>
        <taxon>Bacillota</taxon>
        <taxon>Clostridia</taxon>
        <taxon>Eubacteriales</taxon>
        <taxon>Clostridiaceae</taxon>
        <taxon>Clostridium</taxon>
    </lineage>
</organism>
<sequence>MLKKIIKSILISSIFVIGGGLYNCHNVYGYEIDLSQSKKAPDTLLVDYQFKNYAEKNNALIVDNNKVWEIKFNNKLSINNDMYNYIYVLDKNNKKVPITLKLKDNDSCTIQVIPKNNYIFEKEYELVLAKGLNGVNSVLKNKTIKKFKIAPNIKSFCMFQVPLYSSCRCCSLSELNSMFKPEGLDSYIMVKATQNVDNIYHWPIEWNKEDIEKIPKYKFCGDLETNFIVTVVKPGTYYVRGHFAGFDPKSPTYSFTQKFEIDKDSDKYYREHNLLKDKE</sequence>
<dbReference type="AlphaFoldDB" id="A0PYI7"/>
<accession>A0PYI7</accession>
<name>A0PYI7_CLONN</name>
<proteinExistence type="predicted"/>
<evidence type="ECO:0000313" key="1">
    <source>
        <dbReference type="EMBL" id="ABK61219.1"/>
    </source>
</evidence>
<keyword evidence="2" id="KW-1185">Reference proteome</keyword>
<dbReference type="HOGENOM" id="CLU_996401_0_0_9"/>
<dbReference type="Proteomes" id="UP000008220">
    <property type="component" value="Chromosome"/>
</dbReference>
<dbReference type="RefSeq" id="WP_011721447.1">
    <property type="nucleotide sequence ID" value="NC_008593.1"/>
</dbReference>
<evidence type="ECO:0000313" key="2">
    <source>
        <dbReference type="Proteomes" id="UP000008220"/>
    </source>
</evidence>
<dbReference type="KEGG" id="cno:NT01CX_1356"/>
<gene>
    <name evidence="1" type="ordered locus">NT01CX_1356</name>
</gene>
<protein>
    <submittedName>
        <fullName evidence="1">Uncharacterized protein</fullName>
    </submittedName>
</protein>
<reference evidence="1 2" key="1">
    <citation type="journal article" date="2006" name="Nat. Biotechnol.">
        <title>The genome and transcriptomes of the anti-tumor agent Clostridium novyi-NT.</title>
        <authorList>
            <person name="Bettegowda C."/>
            <person name="Huang X."/>
            <person name="Lin J."/>
            <person name="Cheong I."/>
            <person name="Kohli M."/>
            <person name="Szabo S.A."/>
            <person name="Zhang X."/>
            <person name="Diaz L.A. Jr."/>
            <person name="Velculescu V.E."/>
            <person name="Parmigiani G."/>
            <person name="Kinzler K.W."/>
            <person name="Vogelstein B."/>
            <person name="Zhou S."/>
        </authorList>
    </citation>
    <scope>NUCLEOTIDE SEQUENCE [LARGE SCALE GENOMIC DNA]</scope>
    <source>
        <strain evidence="1 2">NT</strain>
    </source>
</reference>
<dbReference type="PATRIC" id="fig|386415.7.peg.465"/>
<dbReference type="EMBL" id="CP000382">
    <property type="protein sequence ID" value="ABK61219.1"/>
    <property type="molecule type" value="Genomic_DNA"/>
</dbReference>